<comment type="caution">
    <text evidence="1">The sequence shown here is derived from an EMBL/GenBank/DDBJ whole genome shotgun (WGS) entry which is preliminary data.</text>
</comment>
<evidence type="ECO:0000313" key="1">
    <source>
        <dbReference type="EMBL" id="RLV58021.1"/>
    </source>
</evidence>
<name>A0A3L8PRJ6_9GAMM</name>
<sequence>MHQVGSSRNTVAKQEAWHCNLPVITELTDVILQEVKNSDVKNVYWRHLGSKLGVRYHEYGAIKVDELTQKELLERVLKKWWGLPETQEQKGFERRRVLLVCLGQIECKLKEGLERSYQFKVIDMR</sequence>
<accession>A0A3L8PRJ6</accession>
<dbReference type="Proteomes" id="UP000281474">
    <property type="component" value="Unassembled WGS sequence"/>
</dbReference>
<gene>
    <name evidence="1" type="ORF">D5018_19430</name>
</gene>
<evidence type="ECO:0000313" key="2">
    <source>
        <dbReference type="Proteomes" id="UP000281474"/>
    </source>
</evidence>
<dbReference type="AlphaFoldDB" id="A0A3L8PRJ6"/>
<organism evidence="1 2">
    <name type="scientific">Parashewanella curva</name>
    <dbReference type="NCBI Taxonomy" id="2338552"/>
    <lineage>
        <taxon>Bacteria</taxon>
        <taxon>Pseudomonadati</taxon>
        <taxon>Pseudomonadota</taxon>
        <taxon>Gammaproteobacteria</taxon>
        <taxon>Alteromonadales</taxon>
        <taxon>Shewanellaceae</taxon>
        <taxon>Parashewanella</taxon>
    </lineage>
</organism>
<reference evidence="1 2" key="1">
    <citation type="submission" date="2018-09" db="EMBL/GenBank/DDBJ databases">
        <title>Phylogeny of the Shewanellaceae, and recommendation for two new genera, Pseudoshewanella and Parashewanella.</title>
        <authorList>
            <person name="Wang G."/>
        </authorList>
    </citation>
    <scope>NUCLEOTIDE SEQUENCE [LARGE SCALE GENOMIC DNA]</scope>
    <source>
        <strain evidence="1 2">C51</strain>
    </source>
</reference>
<keyword evidence="2" id="KW-1185">Reference proteome</keyword>
<protein>
    <submittedName>
        <fullName evidence="1">Uncharacterized protein</fullName>
    </submittedName>
</protein>
<proteinExistence type="predicted"/>
<dbReference type="EMBL" id="QZEI01000106">
    <property type="protein sequence ID" value="RLV58021.1"/>
    <property type="molecule type" value="Genomic_DNA"/>
</dbReference>